<dbReference type="EMBL" id="PCHB01000018">
    <property type="protein sequence ID" value="PKU94527.1"/>
    <property type="molecule type" value="Genomic_DNA"/>
</dbReference>
<dbReference type="AlphaFoldDB" id="A0A2N3QRS2"/>
<gene>
    <name evidence="1" type="ORF">CQR56_1548</name>
</gene>
<organism evidence="1 2">
    <name type="scientific">Bifidobacterium pseudolongum subsp. globosum</name>
    <dbReference type="NCBI Taxonomy" id="1690"/>
    <lineage>
        <taxon>Bacteria</taxon>
        <taxon>Bacillati</taxon>
        <taxon>Actinomycetota</taxon>
        <taxon>Actinomycetes</taxon>
        <taxon>Bifidobacteriales</taxon>
        <taxon>Bifidobacteriaceae</taxon>
        <taxon>Bifidobacterium</taxon>
    </lineage>
</organism>
<evidence type="ECO:0000313" key="2">
    <source>
        <dbReference type="Proteomes" id="UP000233783"/>
    </source>
</evidence>
<sequence length="138" mass="15435">MTTPDDIARLIIMSLPDPPSDTELADLAEVGLDGIMMFDVPRRFVDLPDGLSAREQAEADDRLWRFYDHVVCVMSRIGCGPYFSALVQLAPSVTDHSIDVLMQMCNREDLNPRAIEITRDCIVAAMRGEARRLGVYCC</sequence>
<proteinExistence type="predicted"/>
<dbReference type="RefSeq" id="WP_101393838.1">
    <property type="nucleotide sequence ID" value="NZ_PCHB01000018.1"/>
</dbReference>
<comment type="caution">
    <text evidence="1">The sequence shown here is derived from an EMBL/GenBank/DDBJ whole genome shotgun (WGS) entry which is preliminary data.</text>
</comment>
<name>A0A2N3QRS2_9BIFI</name>
<reference evidence="1 2" key="1">
    <citation type="submission" date="2017-10" db="EMBL/GenBank/DDBJ databases">
        <title>Bifidobacterium genomics.</title>
        <authorList>
            <person name="Lugli G.A."/>
            <person name="Milani C."/>
            <person name="Mancabelli L."/>
        </authorList>
    </citation>
    <scope>NUCLEOTIDE SEQUENCE [LARGE SCALE GENOMIC DNA]</scope>
    <source>
        <strain evidence="1 2">1744B</strain>
    </source>
</reference>
<dbReference type="Proteomes" id="UP000233783">
    <property type="component" value="Unassembled WGS sequence"/>
</dbReference>
<protein>
    <submittedName>
        <fullName evidence="1">Uncharacterized protein</fullName>
    </submittedName>
</protein>
<evidence type="ECO:0000313" key="1">
    <source>
        <dbReference type="EMBL" id="PKU94527.1"/>
    </source>
</evidence>
<accession>A0A2N3QRS2</accession>